<keyword evidence="3" id="KW-1185">Reference proteome</keyword>
<evidence type="ECO:0000259" key="1">
    <source>
        <dbReference type="Pfam" id="PF12697"/>
    </source>
</evidence>
<dbReference type="AlphaFoldDB" id="A0A7X1FBL6"/>
<accession>A0A7X1FBL6</accession>
<sequence length="257" mass="27106">MDAMQGSFLPPVAILPGLLCDSRMFREVVAALPHSGVIDGFYGGATTIEAMADYVIARLPQHACLLGHSMGARVALEVVRRAPERIDRLALADTGVHPPAPGEADKRHALAALGREHGMDALVDHWLPPMLAAGSLENAGLVSALRAMCRAAGLEIYEAQVAALLARPDAAAVLPTIRCPTFVIVGAEDRWSPPSQHEAIADAIPGAVLRVIDGAGHMLPAEAPDAFAAVLAEWLTYTPTPQPNFIDGDQCDRVARA</sequence>
<dbReference type="RefSeq" id="WP_185684922.1">
    <property type="nucleotide sequence ID" value="NZ_JACLAU010000055.1"/>
</dbReference>
<evidence type="ECO:0000313" key="2">
    <source>
        <dbReference type="EMBL" id="MBC2653549.1"/>
    </source>
</evidence>
<evidence type="ECO:0000313" key="3">
    <source>
        <dbReference type="Proteomes" id="UP000520156"/>
    </source>
</evidence>
<dbReference type="Gene3D" id="3.40.50.1820">
    <property type="entry name" value="alpha/beta hydrolase"/>
    <property type="match status" value="1"/>
</dbReference>
<protein>
    <submittedName>
        <fullName evidence="2">Alpha/beta fold hydrolase</fullName>
    </submittedName>
</protein>
<dbReference type="Proteomes" id="UP000520156">
    <property type="component" value="Unassembled WGS sequence"/>
</dbReference>
<dbReference type="InterPro" id="IPR000073">
    <property type="entry name" value="AB_hydrolase_1"/>
</dbReference>
<keyword evidence="2" id="KW-0378">Hydrolase</keyword>
<feature type="domain" description="AB hydrolase-1" evidence="1">
    <location>
        <begin position="45"/>
        <end position="230"/>
    </location>
</feature>
<dbReference type="SUPFAM" id="SSF53474">
    <property type="entry name" value="alpha/beta-Hydrolases"/>
    <property type="match status" value="1"/>
</dbReference>
<dbReference type="InterPro" id="IPR029058">
    <property type="entry name" value="AB_hydrolase_fold"/>
</dbReference>
<gene>
    <name evidence="2" type="ORF">H7F49_17855</name>
</gene>
<dbReference type="EMBL" id="JACLAU010000055">
    <property type="protein sequence ID" value="MBC2653549.1"/>
    <property type="molecule type" value="Genomic_DNA"/>
</dbReference>
<dbReference type="PANTHER" id="PTHR43798">
    <property type="entry name" value="MONOACYLGLYCEROL LIPASE"/>
    <property type="match status" value="1"/>
</dbReference>
<proteinExistence type="predicted"/>
<organism evidence="2 3">
    <name type="scientific">Novosphingobium aerophilum</name>
    <dbReference type="NCBI Taxonomy" id="2839843"/>
    <lineage>
        <taxon>Bacteria</taxon>
        <taxon>Pseudomonadati</taxon>
        <taxon>Pseudomonadota</taxon>
        <taxon>Alphaproteobacteria</taxon>
        <taxon>Sphingomonadales</taxon>
        <taxon>Sphingomonadaceae</taxon>
        <taxon>Novosphingobium</taxon>
    </lineage>
</organism>
<dbReference type="InterPro" id="IPR050266">
    <property type="entry name" value="AB_hydrolase_sf"/>
</dbReference>
<name>A0A7X1FBL6_9SPHN</name>
<dbReference type="GO" id="GO:0016787">
    <property type="term" value="F:hydrolase activity"/>
    <property type="evidence" value="ECO:0007669"/>
    <property type="project" value="UniProtKB-KW"/>
</dbReference>
<dbReference type="PRINTS" id="PR00111">
    <property type="entry name" value="ABHYDROLASE"/>
</dbReference>
<comment type="caution">
    <text evidence="2">The sequence shown here is derived from an EMBL/GenBank/DDBJ whole genome shotgun (WGS) entry which is preliminary data.</text>
</comment>
<dbReference type="PANTHER" id="PTHR43798:SF29">
    <property type="entry name" value="AB HYDROLASE-1 DOMAIN-CONTAINING PROTEIN"/>
    <property type="match status" value="1"/>
</dbReference>
<reference evidence="2 3" key="1">
    <citation type="submission" date="2020-08" db="EMBL/GenBank/DDBJ databases">
        <title>The genome sequence of Novosphingobium flavum 4Y4.</title>
        <authorList>
            <person name="Liu Y."/>
        </authorList>
    </citation>
    <scope>NUCLEOTIDE SEQUENCE [LARGE SCALE GENOMIC DNA]</scope>
    <source>
        <strain evidence="2 3">4Y4</strain>
    </source>
</reference>
<dbReference type="Pfam" id="PF12697">
    <property type="entry name" value="Abhydrolase_6"/>
    <property type="match status" value="1"/>
</dbReference>